<evidence type="ECO:0000313" key="3">
    <source>
        <dbReference type="Proteomes" id="UP001165293"/>
    </source>
</evidence>
<accession>A0ABS8JI85</accession>
<reference evidence="2" key="1">
    <citation type="submission" date="2021-10" db="EMBL/GenBank/DDBJ databases">
        <authorList>
            <person name="Lyu M."/>
            <person name="Wang X."/>
            <person name="Meng X."/>
            <person name="Xu K."/>
        </authorList>
    </citation>
    <scope>NUCLEOTIDE SEQUENCE</scope>
    <source>
        <strain evidence="2">A6</strain>
    </source>
</reference>
<proteinExistence type="predicted"/>
<dbReference type="RefSeq" id="WP_230526905.1">
    <property type="nucleotide sequence ID" value="NZ_JAJGAK010000002.1"/>
</dbReference>
<dbReference type="EMBL" id="JAJGAK010000002">
    <property type="protein sequence ID" value="MCC8363264.1"/>
    <property type="molecule type" value="Genomic_DNA"/>
</dbReference>
<feature type="transmembrane region" description="Helical" evidence="1">
    <location>
        <begin position="34"/>
        <end position="55"/>
    </location>
</feature>
<feature type="transmembrane region" description="Helical" evidence="1">
    <location>
        <begin position="67"/>
        <end position="88"/>
    </location>
</feature>
<evidence type="ECO:0000313" key="2">
    <source>
        <dbReference type="EMBL" id="MCC8363264.1"/>
    </source>
</evidence>
<gene>
    <name evidence="2" type="ORF">LK996_09275</name>
</gene>
<comment type="caution">
    <text evidence="2">The sequence shown here is derived from an EMBL/GenBank/DDBJ whole genome shotgun (WGS) entry which is preliminary data.</text>
</comment>
<name>A0ABS8JI85_9GAMM</name>
<dbReference type="Proteomes" id="UP001165293">
    <property type="component" value="Unassembled WGS sequence"/>
</dbReference>
<keyword evidence="1" id="KW-0472">Membrane</keyword>
<protein>
    <submittedName>
        <fullName evidence="2">Uncharacterized protein</fullName>
    </submittedName>
</protein>
<keyword evidence="1" id="KW-1133">Transmembrane helix</keyword>
<feature type="transmembrane region" description="Helical" evidence="1">
    <location>
        <begin position="6"/>
        <end position="27"/>
    </location>
</feature>
<feature type="transmembrane region" description="Helical" evidence="1">
    <location>
        <begin position="95"/>
        <end position="120"/>
    </location>
</feature>
<keyword evidence="1" id="KW-0812">Transmembrane</keyword>
<organism evidence="2 3">
    <name type="scientific">Noviluteimonas lactosilytica</name>
    <dbReference type="NCBI Taxonomy" id="2888523"/>
    <lineage>
        <taxon>Bacteria</taxon>
        <taxon>Pseudomonadati</taxon>
        <taxon>Pseudomonadota</taxon>
        <taxon>Gammaproteobacteria</taxon>
        <taxon>Lysobacterales</taxon>
        <taxon>Lysobacteraceae</taxon>
        <taxon>Noviluteimonas</taxon>
    </lineage>
</organism>
<evidence type="ECO:0000256" key="1">
    <source>
        <dbReference type="SAM" id="Phobius"/>
    </source>
</evidence>
<keyword evidence="3" id="KW-1185">Reference proteome</keyword>
<sequence>MQMLQTAAILFAIAALGGVLMAGIRFARKVNPPAWVAMLHGLLAASGLTLLAYALCTQPLGSAHDTATVALVLFLVAAAGGAVMSLAYKWKNRLLPAWLVVVHATAAVLGFLVLLFAAFASA</sequence>